<sequence>MHNSTHAGRFHLLRINNRIALALFALIATAAYATALQQPAAPAQPTAPALHLAAHPRLLLDAATLALLRQNAAAKTPAWRELRNSCDTYLGGTVNDPHGDAYPNHPNLGAGYQGDTYFSALLDEGMCYQVLKASNSKAAAEYGAKAVDILMKMSTPFAHAAGNRGWNPCTDDGYGIRFYGVGFGLGYDWVYELLTPDQRHQVYTTANAWLNAWETPSPFGCANFEYRHPQSNYFAGYFHAKAVIALATYDENPVAPAQWTDWLQDQFDRRVLPYYTAHLSGGGWPEGFGSYATLGILNMSLPAREVKTATGIDLVHAATPYSFPLDSADYLMHFTWPSRAYVDDRDTNHATGSPPPPGTAQTGLAVQILGELNYWHSPTVGGFHTYLNDIRKATTDFQAADAWLTFLDNDPRAPTVPLDTLPLSYLAPGMGAVAARSDWTTHASWMSLRAGPYINNPGQGEEGFDQGGLALVRGATPLLVNASGWLVHEPKGSADEDRAYADLFADFNGTLYRGNRQLYNIYYVRNMHDSSVLDRFGQAAYTREDDKVRTGIASYEDGSDYVYVLATHLEDMYRAFRHGPGVAAWSREIVYLRPNRFVVYDRTRKGAPSFDQYLAFHFPANLLAVATTGSGKRLDVSDNGEYVGAMLLVLPQSAATTTVPLYPDDKLTKVWQVQVRPADAAIEQRWLTVFDLSPTATAVAAASPVAITQGAAIGVRLAADDGNSVVISSQLEPGAPIAGTIAYDIPATAAHHVIVELAPDRHYAINVSKRGELQHISVSPDGPYTASNKGVLDFDVSASGTVCQRSVSSHSHCI</sequence>
<comment type="caution">
    <text evidence="1">The sequence shown here is derived from an EMBL/GenBank/DDBJ whole genome shotgun (WGS) entry which is preliminary data.</text>
</comment>
<dbReference type="RefSeq" id="WP_284396914.1">
    <property type="nucleotide sequence ID" value="NZ_BSNQ01000003.1"/>
</dbReference>
<proteinExistence type="predicted"/>
<dbReference type="InterPro" id="IPR008929">
    <property type="entry name" value="Chondroitin_lyas"/>
</dbReference>
<evidence type="ECO:0000313" key="2">
    <source>
        <dbReference type="Proteomes" id="UP001620405"/>
    </source>
</evidence>
<reference evidence="1 2" key="1">
    <citation type="submission" date="2020-10" db="EMBL/GenBank/DDBJ databases">
        <title>Phylogeny of dyella-like bacteria.</title>
        <authorList>
            <person name="Fu J."/>
        </authorList>
    </citation>
    <scope>NUCLEOTIDE SEQUENCE [LARGE SCALE GENOMIC DNA]</scope>
    <source>
        <strain evidence="1 2">DHOB07</strain>
    </source>
</reference>
<dbReference type="Gene3D" id="1.50.10.100">
    <property type="entry name" value="Chondroitin AC/alginate lyase"/>
    <property type="match status" value="1"/>
</dbReference>
<dbReference type="EMBL" id="JADIKG010000013">
    <property type="protein sequence ID" value="MFK2874607.1"/>
    <property type="molecule type" value="Genomic_DNA"/>
</dbReference>
<keyword evidence="2" id="KW-1185">Reference proteome</keyword>
<evidence type="ECO:0008006" key="3">
    <source>
        <dbReference type="Google" id="ProtNLM"/>
    </source>
</evidence>
<organism evidence="1 2">
    <name type="scientific">Dyella lipolytica</name>
    <dbReference type="NCBI Taxonomy" id="1867835"/>
    <lineage>
        <taxon>Bacteria</taxon>
        <taxon>Pseudomonadati</taxon>
        <taxon>Pseudomonadota</taxon>
        <taxon>Gammaproteobacteria</taxon>
        <taxon>Lysobacterales</taxon>
        <taxon>Rhodanobacteraceae</taxon>
        <taxon>Dyella</taxon>
    </lineage>
</organism>
<dbReference type="Proteomes" id="UP001620405">
    <property type="component" value="Unassembled WGS sequence"/>
</dbReference>
<name>A0ABW8IXK7_9GAMM</name>
<accession>A0ABW8IXK7</accession>
<protein>
    <recommendedName>
        <fullName evidence="3">Heparinase II/III-like protein</fullName>
    </recommendedName>
</protein>
<evidence type="ECO:0000313" key="1">
    <source>
        <dbReference type="EMBL" id="MFK2874607.1"/>
    </source>
</evidence>
<gene>
    <name evidence="1" type="ORF">ISP13_13770</name>
</gene>
<dbReference type="Gene3D" id="2.70.98.70">
    <property type="match status" value="1"/>
</dbReference>